<dbReference type="Proteomes" id="UP000242864">
    <property type="component" value="Chromosome"/>
</dbReference>
<keyword evidence="6" id="KW-0547">Nucleotide-binding</keyword>
<keyword evidence="4" id="KW-1003">Cell membrane</keyword>
<keyword evidence="18" id="KW-1185">Reference proteome</keyword>
<evidence type="ECO:0000313" key="17">
    <source>
        <dbReference type="EMBL" id="ARJ50646.1"/>
    </source>
</evidence>
<dbReference type="PANTHER" id="PTHR43297">
    <property type="entry name" value="OLIGOPEPTIDE TRANSPORT ATP-BINDING PROTEIN APPD"/>
    <property type="match status" value="1"/>
</dbReference>
<dbReference type="RefSeq" id="WP_085237124.1">
    <property type="nucleotide sequence ID" value="NZ_CP020773.1"/>
</dbReference>
<protein>
    <recommendedName>
        <fullName evidence="14">Nickel import system ATP-binding protein NikD</fullName>
        <ecNumber evidence="13">7.2.2.11</ecNumber>
    </recommendedName>
</protein>
<evidence type="ECO:0000256" key="2">
    <source>
        <dbReference type="ARBA" id="ARBA00005417"/>
    </source>
</evidence>
<proteinExistence type="inferred from homology"/>
<gene>
    <name evidence="17" type="ORF">B5P37_04595</name>
</gene>
<evidence type="ECO:0000256" key="4">
    <source>
        <dbReference type="ARBA" id="ARBA00022475"/>
    </source>
</evidence>
<evidence type="ECO:0000256" key="9">
    <source>
        <dbReference type="ARBA" id="ARBA00023065"/>
    </source>
</evidence>
<sequence length="257" mass="29328">MNKLLNINNLTVRQGVHTKLEALDLVLYESQVNVLIGESGVGKSLLIRALLGALPPHFEMTYDTWQYCGQTIETLKPYLGRQVGYISQDYTHSFNDHTTIGKQLIGIYRQHYQVSRQVAAQQVQKALAWVGLDHIDLSKRYRFMLSGGQLERVLIASVMMLEPKLIIADEPTAALDAVTGHQIMTLLHHLAKQHDVTLLVVTHNLTHVYRFSDYIYVMKDGHIVDDGDMNHFQSTHIHPYSAYLFRHRSLLKQGEVK</sequence>
<evidence type="ECO:0000259" key="16">
    <source>
        <dbReference type="PROSITE" id="PS50893"/>
    </source>
</evidence>
<comment type="subcellular location">
    <subcellularLocation>
        <location evidence="1">Cell membrane</location>
        <topology evidence="1">Peripheral membrane protein</topology>
    </subcellularLocation>
</comment>
<evidence type="ECO:0000256" key="14">
    <source>
        <dbReference type="ARBA" id="ARBA00044143"/>
    </source>
</evidence>
<dbReference type="PANTHER" id="PTHR43297:SF13">
    <property type="entry name" value="NICKEL ABC TRANSPORTER, ATP-BINDING PROTEIN"/>
    <property type="match status" value="1"/>
</dbReference>
<dbReference type="KEGG" id="slz:B5P37_04595"/>
<dbReference type="Pfam" id="PF00005">
    <property type="entry name" value="ABC_tran"/>
    <property type="match status" value="1"/>
</dbReference>
<keyword evidence="10" id="KW-0921">Nickel transport</keyword>
<organism evidence="17 18">
    <name type="scientific">Staphylococcus lutrae</name>
    <dbReference type="NCBI Taxonomy" id="155085"/>
    <lineage>
        <taxon>Bacteria</taxon>
        <taxon>Bacillati</taxon>
        <taxon>Bacillota</taxon>
        <taxon>Bacilli</taxon>
        <taxon>Bacillales</taxon>
        <taxon>Staphylococcaceae</taxon>
        <taxon>Staphylococcus</taxon>
    </lineage>
</organism>
<dbReference type="InterPro" id="IPR003439">
    <property type="entry name" value="ABC_transporter-like_ATP-bd"/>
</dbReference>
<dbReference type="SUPFAM" id="SSF52540">
    <property type="entry name" value="P-loop containing nucleoside triphosphate hydrolases"/>
    <property type="match status" value="1"/>
</dbReference>
<evidence type="ECO:0000256" key="6">
    <source>
        <dbReference type="ARBA" id="ARBA00022741"/>
    </source>
</evidence>
<dbReference type="GO" id="GO:0005886">
    <property type="term" value="C:plasma membrane"/>
    <property type="evidence" value="ECO:0007669"/>
    <property type="project" value="UniProtKB-SubCell"/>
</dbReference>
<keyword evidence="7 17" id="KW-0067">ATP-binding</keyword>
<dbReference type="GO" id="GO:0015413">
    <property type="term" value="F:ABC-type nickel transporter activity"/>
    <property type="evidence" value="ECO:0007669"/>
    <property type="project" value="UniProtKB-EC"/>
</dbReference>
<evidence type="ECO:0000256" key="11">
    <source>
        <dbReference type="ARBA" id="ARBA00023136"/>
    </source>
</evidence>
<comment type="similarity">
    <text evidence="2">Belongs to the ABC transporter superfamily.</text>
</comment>
<comment type="catalytic activity">
    <reaction evidence="15">
        <text>Ni(2+)(out) + ATP + H2O = Ni(2+)(in) + ADP + phosphate + H(+)</text>
        <dbReference type="Rhea" id="RHEA:15557"/>
        <dbReference type="ChEBI" id="CHEBI:15377"/>
        <dbReference type="ChEBI" id="CHEBI:15378"/>
        <dbReference type="ChEBI" id="CHEBI:30616"/>
        <dbReference type="ChEBI" id="CHEBI:43474"/>
        <dbReference type="ChEBI" id="CHEBI:49786"/>
        <dbReference type="ChEBI" id="CHEBI:456216"/>
        <dbReference type="EC" id="7.2.2.11"/>
    </reaction>
    <physiologicalReaction direction="left-to-right" evidence="15">
        <dbReference type="Rhea" id="RHEA:15558"/>
    </physiologicalReaction>
</comment>
<evidence type="ECO:0000256" key="7">
    <source>
        <dbReference type="ARBA" id="ARBA00022840"/>
    </source>
</evidence>
<dbReference type="InterPro" id="IPR027417">
    <property type="entry name" value="P-loop_NTPase"/>
</dbReference>
<evidence type="ECO:0000313" key="18">
    <source>
        <dbReference type="Proteomes" id="UP000242864"/>
    </source>
</evidence>
<dbReference type="InterPro" id="IPR003593">
    <property type="entry name" value="AAA+_ATPase"/>
</dbReference>
<evidence type="ECO:0000256" key="12">
    <source>
        <dbReference type="ARBA" id="ARBA00038669"/>
    </source>
</evidence>
<dbReference type="EMBL" id="CP020773">
    <property type="protein sequence ID" value="ARJ50646.1"/>
    <property type="molecule type" value="Genomic_DNA"/>
</dbReference>
<feature type="domain" description="ABC transporter" evidence="16">
    <location>
        <begin position="5"/>
        <end position="245"/>
    </location>
</feature>
<evidence type="ECO:0000256" key="5">
    <source>
        <dbReference type="ARBA" id="ARBA00022596"/>
    </source>
</evidence>
<dbReference type="PROSITE" id="PS50893">
    <property type="entry name" value="ABC_TRANSPORTER_2"/>
    <property type="match status" value="1"/>
</dbReference>
<dbReference type="Gene3D" id="3.40.50.300">
    <property type="entry name" value="P-loop containing nucleotide triphosphate hydrolases"/>
    <property type="match status" value="1"/>
</dbReference>
<dbReference type="AlphaFoldDB" id="A0AAC9RNT2"/>
<dbReference type="EC" id="7.2.2.11" evidence="13"/>
<keyword evidence="3" id="KW-0813">Transport</keyword>
<evidence type="ECO:0000256" key="10">
    <source>
        <dbReference type="ARBA" id="ARBA00023112"/>
    </source>
</evidence>
<keyword evidence="11" id="KW-0472">Membrane</keyword>
<evidence type="ECO:0000256" key="8">
    <source>
        <dbReference type="ARBA" id="ARBA00022967"/>
    </source>
</evidence>
<keyword evidence="8" id="KW-1278">Translocase</keyword>
<dbReference type="GO" id="GO:0005524">
    <property type="term" value="F:ATP binding"/>
    <property type="evidence" value="ECO:0007669"/>
    <property type="project" value="UniProtKB-KW"/>
</dbReference>
<evidence type="ECO:0000256" key="15">
    <source>
        <dbReference type="ARBA" id="ARBA00048610"/>
    </source>
</evidence>
<keyword evidence="9" id="KW-0406">Ion transport</keyword>
<keyword evidence="5" id="KW-0533">Nickel</keyword>
<evidence type="ECO:0000256" key="1">
    <source>
        <dbReference type="ARBA" id="ARBA00004202"/>
    </source>
</evidence>
<comment type="subunit">
    <text evidence="12">The complex is composed of two ATP-binding proteins (NikD and NikE), two transmembrane proteins (NikB and NikC) and a solute-binding protein (NikA).</text>
</comment>
<accession>A0AAC9RNT2</accession>
<name>A0AAC9RNT2_9STAP</name>
<dbReference type="SMART" id="SM00382">
    <property type="entry name" value="AAA"/>
    <property type="match status" value="1"/>
</dbReference>
<dbReference type="InterPro" id="IPR050388">
    <property type="entry name" value="ABC_Ni/Peptide_Import"/>
</dbReference>
<evidence type="ECO:0000256" key="13">
    <source>
        <dbReference type="ARBA" id="ARBA00039098"/>
    </source>
</evidence>
<dbReference type="GO" id="GO:0016887">
    <property type="term" value="F:ATP hydrolysis activity"/>
    <property type="evidence" value="ECO:0007669"/>
    <property type="project" value="InterPro"/>
</dbReference>
<reference evidence="17 18" key="1">
    <citation type="submission" date="2017-04" db="EMBL/GenBank/DDBJ databases">
        <authorList>
            <person name="Veseli I.A."/>
            <person name="Tang C."/>
            <person name="Pombert J.-F."/>
        </authorList>
    </citation>
    <scope>NUCLEOTIDE SEQUENCE [LARGE SCALE GENOMIC DNA]</scope>
    <source>
        <strain evidence="17 18">ATCC 700373</strain>
    </source>
</reference>
<evidence type="ECO:0000256" key="3">
    <source>
        <dbReference type="ARBA" id="ARBA00022448"/>
    </source>
</evidence>